<dbReference type="SUPFAM" id="SSF101744">
    <property type="entry name" value="Rof/RNase P subunit-like"/>
    <property type="match status" value="1"/>
</dbReference>
<dbReference type="InterPro" id="IPR016848">
    <property type="entry name" value="RNase_P/MRP_Rpp29-subunit"/>
</dbReference>
<name>A0A915D855_9BILA</name>
<dbReference type="InterPro" id="IPR036980">
    <property type="entry name" value="RNase_P/MRP_Rpp29_sf"/>
</dbReference>
<reference evidence="7" key="1">
    <citation type="submission" date="2022-11" db="UniProtKB">
        <authorList>
            <consortium name="WormBaseParasite"/>
        </authorList>
    </citation>
    <scope>IDENTIFICATION</scope>
</reference>
<evidence type="ECO:0000313" key="6">
    <source>
        <dbReference type="Proteomes" id="UP000887574"/>
    </source>
</evidence>
<dbReference type="GO" id="GO:0001682">
    <property type="term" value="P:tRNA 5'-leader removal"/>
    <property type="evidence" value="ECO:0007669"/>
    <property type="project" value="InterPro"/>
</dbReference>
<dbReference type="PANTHER" id="PTHR13348">
    <property type="entry name" value="RIBONUCLEASE P SUBUNIT P29"/>
    <property type="match status" value="1"/>
</dbReference>
<evidence type="ECO:0000256" key="1">
    <source>
        <dbReference type="ARBA" id="ARBA00002435"/>
    </source>
</evidence>
<evidence type="ECO:0000256" key="4">
    <source>
        <dbReference type="ARBA" id="ARBA00016225"/>
    </source>
</evidence>
<comment type="subcellular location">
    <subcellularLocation>
        <location evidence="2">Nucleus</location>
    </subcellularLocation>
</comment>
<dbReference type="GO" id="GO:0030677">
    <property type="term" value="C:ribonuclease P complex"/>
    <property type="evidence" value="ECO:0007669"/>
    <property type="project" value="InterPro"/>
</dbReference>
<dbReference type="GO" id="GO:0000172">
    <property type="term" value="C:ribonuclease MRP complex"/>
    <property type="evidence" value="ECO:0007669"/>
    <property type="project" value="InterPro"/>
</dbReference>
<dbReference type="GO" id="GO:0033204">
    <property type="term" value="F:ribonuclease P RNA binding"/>
    <property type="evidence" value="ECO:0007669"/>
    <property type="project" value="InterPro"/>
</dbReference>
<dbReference type="Pfam" id="PF01868">
    <property type="entry name" value="RNase_P-MRP_p29"/>
    <property type="match status" value="1"/>
</dbReference>
<keyword evidence="6" id="KW-1185">Reference proteome</keyword>
<dbReference type="GO" id="GO:0006364">
    <property type="term" value="P:rRNA processing"/>
    <property type="evidence" value="ECO:0007669"/>
    <property type="project" value="TreeGrafter"/>
</dbReference>
<proteinExistence type="inferred from homology"/>
<dbReference type="Gene3D" id="2.30.30.210">
    <property type="entry name" value="Ribonuclease P/MRP, subunit p29"/>
    <property type="match status" value="1"/>
</dbReference>
<protein>
    <recommendedName>
        <fullName evidence="4">Ribonuclease P protein subunit p29</fullName>
    </recommendedName>
</protein>
<evidence type="ECO:0000313" key="7">
    <source>
        <dbReference type="WBParaSite" id="jg16469"/>
    </source>
</evidence>
<sequence>MNRVGQSSSNAAVSQGGSASIKVFNFEKNSRKAKKIRKRKPENLIRRAGGLKQRKDLKYSNFQPLYELWCGYFTALIDQMKSGPDERLLKADYHGCLLRVEDAPNPSQIGLHGIVIHESKSTFQMVTRKDKLIVISKEKATFQFVLGGKVFTLIGDALRQKSFLRGKKQKSQMTLPFFLK</sequence>
<dbReference type="GO" id="GO:0005634">
    <property type="term" value="C:nucleus"/>
    <property type="evidence" value="ECO:0007669"/>
    <property type="project" value="UniProtKB-SubCell"/>
</dbReference>
<dbReference type="InterPro" id="IPR023534">
    <property type="entry name" value="Rof/RNase_P-like"/>
</dbReference>
<comment type="function">
    <text evidence="1">Component of ribonuclease P, a ribonucleoprotein complex that generates mature tRNA molecules by cleaving their 5'-ends.</text>
</comment>
<dbReference type="InterPro" id="IPR002730">
    <property type="entry name" value="Rpp29/RNP1"/>
</dbReference>
<dbReference type="AlphaFoldDB" id="A0A915D855"/>
<evidence type="ECO:0000256" key="3">
    <source>
        <dbReference type="ARBA" id="ARBA00006181"/>
    </source>
</evidence>
<dbReference type="PANTHER" id="PTHR13348:SF0">
    <property type="entry name" value="RIBONUCLEASE P PROTEIN SUBUNIT P29"/>
    <property type="match status" value="1"/>
</dbReference>
<evidence type="ECO:0000256" key="2">
    <source>
        <dbReference type="ARBA" id="ARBA00004123"/>
    </source>
</evidence>
<organism evidence="6 7">
    <name type="scientific">Ditylenchus dipsaci</name>
    <dbReference type="NCBI Taxonomy" id="166011"/>
    <lineage>
        <taxon>Eukaryota</taxon>
        <taxon>Metazoa</taxon>
        <taxon>Ecdysozoa</taxon>
        <taxon>Nematoda</taxon>
        <taxon>Chromadorea</taxon>
        <taxon>Rhabditida</taxon>
        <taxon>Tylenchina</taxon>
        <taxon>Tylenchomorpha</taxon>
        <taxon>Sphaerularioidea</taxon>
        <taxon>Anguinidae</taxon>
        <taxon>Anguininae</taxon>
        <taxon>Ditylenchus</taxon>
    </lineage>
</organism>
<dbReference type="SMART" id="SM00538">
    <property type="entry name" value="POP4"/>
    <property type="match status" value="1"/>
</dbReference>
<comment type="similarity">
    <text evidence="3">Belongs to the eukaryotic/archaeal RNase P protein component 1 family.</text>
</comment>
<dbReference type="WBParaSite" id="jg16469">
    <property type="protein sequence ID" value="jg16469"/>
    <property type="gene ID" value="jg16469"/>
</dbReference>
<accession>A0A915D855</accession>
<evidence type="ECO:0000256" key="5">
    <source>
        <dbReference type="ARBA" id="ARBA00046486"/>
    </source>
</evidence>
<dbReference type="Proteomes" id="UP000887574">
    <property type="component" value="Unplaced"/>
</dbReference>
<comment type="subunit">
    <text evidence="5">Component of nuclear RNase P and RNase MRP ribonucleoproteins. RNase P consists of a catalytic RNA moiety and 10 different protein chains; POP1, POP4, POP5, POP7, RPP14, RPP21, RPP25, RPP30, RPP38 and RPP40. Within the RNase P complex, POP1, POP7 and RPP25 form the 'finger' subcomplex, POP5, RPP14, RPP40 and homodimeric RPP30 form the 'palm' subcomplex, and RPP21, POP4 and RPP38 form the 'wrist' subcomplex. All subunits of the RNase P complex interact with the catalytic RNA. Several subunits of RNase P are also part of the RNase MRP complex. RNase MRP consists of a catalytic RNA moiety and about 8 protein subunits; POP1, POP7, RPP25, RPP30, RPP38, RPP40 and possibly also POP4 and POP5.</text>
</comment>